<proteinExistence type="predicted"/>
<dbReference type="Proteomes" id="UP000268285">
    <property type="component" value="Unassembled WGS sequence"/>
</dbReference>
<protein>
    <recommendedName>
        <fullName evidence="3">Phenylacetate-coenzyme A ligase</fullName>
    </recommendedName>
</protein>
<evidence type="ECO:0000313" key="1">
    <source>
        <dbReference type="EMBL" id="VBA51467.1"/>
    </source>
</evidence>
<dbReference type="PANTHER" id="PTHR36932">
    <property type="entry name" value="CAPSULAR POLYSACCHARIDE BIOSYNTHESIS PROTEIN"/>
    <property type="match status" value="1"/>
</dbReference>
<dbReference type="AlphaFoldDB" id="A0A498QUQ4"/>
<evidence type="ECO:0008006" key="3">
    <source>
        <dbReference type="Google" id="ProtNLM"/>
    </source>
</evidence>
<dbReference type="EMBL" id="UPHU01000001">
    <property type="protein sequence ID" value="VBA51467.1"/>
    <property type="molecule type" value="Genomic_DNA"/>
</dbReference>
<dbReference type="Gene3D" id="3.40.50.12780">
    <property type="entry name" value="N-terminal domain of ligase-like"/>
    <property type="match status" value="1"/>
</dbReference>
<accession>A0A498QUQ4</accession>
<reference evidence="1 2" key="1">
    <citation type="submission" date="2018-09" db="EMBL/GenBank/DDBJ databases">
        <authorList>
            <person name="Tagini F."/>
        </authorList>
    </citation>
    <scope>NUCLEOTIDE SEQUENCE [LARGE SCALE GENOMIC DNA]</scope>
    <source>
        <strain evidence="1 2">MK142</strain>
    </source>
</reference>
<name>A0A498QUQ4_9MYCO</name>
<dbReference type="InterPro" id="IPR053158">
    <property type="entry name" value="CapK_Type1_Caps_Biosynth"/>
</dbReference>
<dbReference type="SUPFAM" id="SSF56801">
    <property type="entry name" value="Acetyl-CoA synthetase-like"/>
    <property type="match status" value="1"/>
</dbReference>
<sequence>MVRIRPFDPHLVPATLPLGEIVGRLNVLQPPMLSGYASMLVRLAAEARAGRLQITPAQVSSTSETLLPEMRSAVRAAFGVPVVDGFGSTEGLVGRTGPDDDVLVFSTDMCIVELVDAHNQPVARGAASAKVLVTNLYNLTQPLIRYELTDAFVQQPDAAEHGYLQARVHGRSDDVLHYDTVDVHPIVIRSVLVRTPEVVDYQVRQTRCGINVFAVTADECRLSGLADRLRQALFDGGLREADVTVHRVDRLDRHPVSGKLRSFVPLTAA</sequence>
<evidence type="ECO:0000313" key="2">
    <source>
        <dbReference type="Proteomes" id="UP000268285"/>
    </source>
</evidence>
<dbReference type="InterPro" id="IPR042099">
    <property type="entry name" value="ANL_N_sf"/>
</dbReference>
<keyword evidence="2" id="KW-1185">Reference proteome</keyword>
<dbReference type="PANTHER" id="PTHR36932:SF1">
    <property type="entry name" value="CAPSULAR POLYSACCHARIDE BIOSYNTHESIS PROTEIN"/>
    <property type="match status" value="1"/>
</dbReference>
<organism evidence="1 2">
    <name type="scientific">Mycobacterium pseudokansasii</name>
    <dbReference type="NCBI Taxonomy" id="2341080"/>
    <lineage>
        <taxon>Bacteria</taxon>
        <taxon>Bacillati</taxon>
        <taxon>Actinomycetota</taxon>
        <taxon>Actinomycetes</taxon>
        <taxon>Mycobacteriales</taxon>
        <taxon>Mycobacteriaceae</taxon>
        <taxon>Mycobacterium</taxon>
    </lineage>
</organism>
<gene>
    <name evidence="1" type="ORF">LAUMK142_03112</name>
</gene>